<evidence type="ECO:0000313" key="3">
    <source>
        <dbReference type="Proteomes" id="UP000226420"/>
    </source>
</evidence>
<reference evidence="2 3" key="1">
    <citation type="submission" date="2016-10" db="EMBL/GenBank/DDBJ databases">
        <authorList>
            <person name="Varghese N."/>
            <person name="Submissions S."/>
        </authorList>
    </citation>
    <scope>NUCLEOTIDE SEQUENCE [LARGE SCALE GENOMIC DNA]</scope>
    <source>
        <strain evidence="2 3">DSM 5563</strain>
    </source>
</reference>
<dbReference type="AlphaFoldDB" id="A0AAJ4W9M1"/>
<organism evidence="2 3">
    <name type="scientific">Pragia fontium DSM 5563 = ATCC 49100</name>
    <dbReference type="NCBI Taxonomy" id="1122977"/>
    <lineage>
        <taxon>Bacteria</taxon>
        <taxon>Pseudomonadati</taxon>
        <taxon>Pseudomonadota</taxon>
        <taxon>Gammaproteobacteria</taxon>
        <taxon>Enterobacterales</taxon>
        <taxon>Budviciaceae</taxon>
        <taxon>Pragia</taxon>
    </lineage>
</organism>
<dbReference type="RefSeq" id="WP_074821530.1">
    <property type="nucleotide sequence ID" value="NZ_FOLW01000003.1"/>
</dbReference>
<protein>
    <submittedName>
        <fullName evidence="2">Uncharacterized protein</fullName>
    </submittedName>
</protein>
<sequence>MKQFIWALLTIAGTLSNTPARATDELMKLIDDNQHHTSVQNWTEITGLPGQLSDNWELVETDLSSIWLLKNEIDPNLLGRISAQQLEDSVQLKDEVDAIAESFEFQSAKLKRSTEVYGEVSTEQLEVSTKDGNQDISGIFVLMNYQNKLYTLLLTSHYDIARLKQHKNNLMDGIFLTKK</sequence>
<comment type="caution">
    <text evidence="2">The sequence shown here is derived from an EMBL/GenBank/DDBJ whole genome shotgun (WGS) entry which is preliminary data.</text>
</comment>
<gene>
    <name evidence="2" type="ORF">SAMN02745723_10314</name>
</gene>
<evidence type="ECO:0000313" key="2">
    <source>
        <dbReference type="EMBL" id="SFC57753.1"/>
    </source>
</evidence>
<dbReference type="Proteomes" id="UP000226420">
    <property type="component" value="Unassembled WGS sequence"/>
</dbReference>
<feature type="signal peptide" evidence="1">
    <location>
        <begin position="1"/>
        <end position="22"/>
    </location>
</feature>
<evidence type="ECO:0000256" key="1">
    <source>
        <dbReference type="SAM" id="SignalP"/>
    </source>
</evidence>
<keyword evidence="1" id="KW-0732">Signal</keyword>
<feature type="chain" id="PRO_5042501885" evidence="1">
    <location>
        <begin position="23"/>
        <end position="179"/>
    </location>
</feature>
<name>A0AAJ4W9M1_9GAMM</name>
<proteinExistence type="predicted"/>
<accession>A0AAJ4W9M1</accession>
<dbReference type="EMBL" id="FOLW01000003">
    <property type="protein sequence ID" value="SFC57753.1"/>
    <property type="molecule type" value="Genomic_DNA"/>
</dbReference>